<evidence type="ECO:0000256" key="1">
    <source>
        <dbReference type="SAM" id="MobiDB-lite"/>
    </source>
</evidence>
<reference evidence="2 3" key="1">
    <citation type="submission" date="2024-02" db="EMBL/GenBank/DDBJ databases">
        <title>De novo assembly and annotation of 12 fungi associated with fruit tree decline syndrome in Ontario, Canada.</title>
        <authorList>
            <person name="Sulman M."/>
            <person name="Ellouze W."/>
            <person name="Ilyukhin E."/>
        </authorList>
    </citation>
    <scope>NUCLEOTIDE SEQUENCE [LARGE SCALE GENOMIC DNA]</scope>
    <source>
        <strain evidence="2 3">FDS-637</strain>
    </source>
</reference>
<gene>
    <name evidence="2" type="ORF">SLS55_010320</name>
</gene>
<protein>
    <submittedName>
        <fullName evidence="2">Uncharacterized protein</fullName>
    </submittedName>
</protein>
<organism evidence="2 3">
    <name type="scientific">Diplodia seriata</name>
    <dbReference type="NCBI Taxonomy" id="420778"/>
    <lineage>
        <taxon>Eukaryota</taxon>
        <taxon>Fungi</taxon>
        <taxon>Dikarya</taxon>
        <taxon>Ascomycota</taxon>
        <taxon>Pezizomycotina</taxon>
        <taxon>Dothideomycetes</taxon>
        <taxon>Dothideomycetes incertae sedis</taxon>
        <taxon>Botryosphaeriales</taxon>
        <taxon>Botryosphaeriaceae</taxon>
        <taxon>Diplodia</taxon>
    </lineage>
</organism>
<comment type="caution">
    <text evidence="2">The sequence shown here is derived from an EMBL/GenBank/DDBJ whole genome shotgun (WGS) entry which is preliminary data.</text>
</comment>
<accession>A0ABR3C1B9</accession>
<sequence>MSSSALTSPPGRSDLGKKFEAAARQRNTAKEEALRASKEEEISRALHVIKTGMSQRFPQEEDILASENPLVAPQDARRGAGAESAKIIVEATTTPPGHDYSHIDSRNDETRRPPKSDPAIAEFRSQLAEQKAICEGLQRDVAQKDKEINALEAEVRSVKHTLVDVEPSKIAEWRAKFENAKSLLHNTEEEVEQLKTQLKEAKDKERALQRELDQAKDEADRRERSLRNRVDEVEDEARRLRERAEGNIVAPQNSINYYSITQQQLLQQPQDMNGRRDSGVDLYLFTKNS</sequence>
<feature type="region of interest" description="Disordered" evidence="1">
    <location>
        <begin position="201"/>
        <end position="232"/>
    </location>
</feature>
<dbReference type="Proteomes" id="UP001430584">
    <property type="component" value="Unassembled WGS sequence"/>
</dbReference>
<keyword evidence="3" id="KW-1185">Reference proteome</keyword>
<feature type="region of interest" description="Disordered" evidence="1">
    <location>
        <begin position="1"/>
        <end position="40"/>
    </location>
</feature>
<dbReference type="GeneID" id="92014405"/>
<dbReference type="Gene3D" id="1.10.287.1490">
    <property type="match status" value="1"/>
</dbReference>
<feature type="compositionally biased region" description="Basic and acidic residues" evidence="1">
    <location>
        <begin position="99"/>
        <end position="115"/>
    </location>
</feature>
<evidence type="ECO:0000313" key="3">
    <source>
        <dbReference type="Proteomes" id="UP001430584"/>
    </source>
</evidence>
<evidence type="ECO:0000313" key="2">
    <source>
        <dbReference type="EMBL" id="KAL0253344.1"/>
    </source>
</evidence>
<proteinExistence type="predicted"/>
<dbReference type="RefSeq" id="XP_066627988.1">
    <property type="nucleotide sequence ID" value="XM_066781705.1"/>
</dbReference>
<feature type="region of interest" description="Disordered" evidence="1">
    <location>
        <begin position="61"/>
        <end position="118"/>
    </location>
</feature>
<dbReference type="EMBL" id="JAJVCZ030000012">
    <property type="protein sequence ID" value="KAL0253344.1"/>
    <property type="molecule type" value="Genomic_DNA"/>
</dbReference>
<feature type="compositionally biased region" description="Basic and acidic residues" evidence="1">
    <location>
        <begin position="14"/>
        <end position="40"/>
    </location>
</feature>
<name>A0ABR3C1B9_9PEZI</name>